<comment type="cofactor">
    <cofactor evidence="1 6">
        <name>pyridoxal 5'-phosphate</name>
        <dbReference type="ChEBI" id="CHEBI:597326"/>
    </cofactor>
</comment>
<dbReference type="InterPro" id="IPR015421">
    <property type="entry name" value="PyrdxlP-dep_Trfase_major"/>
</dbReference>
<dbReference type="PANTHER" id="PTHR45677:SF8">
    <property type="entry name" value="CYSTEINE SULFINIC ACID DECARBOXYLASE"/>
    <property type="match status" value="1"/>
</dbReference>
<reference evidence="7 8" key="1">
    <citation type="journal article" date="2013" name="Int. J. Syst. Evol. Microbiol.">
        <title>Aquimarina gracilis sp. nov., isolated from the gut microflora of a mussel, Mytilus coruscus, and emended description of Aquimarina spongiae.</title>
        <authorList>
            <person name="Park S.C."/>
            <person name="Choe H.N."/>
            <person name="Baik K.S."/>
            <person name="Seong C.N."/>
        </authorList>
    </citation>
    <scope>NUCLEOTIDE SEQUENCE [LARGE SCALE GENOMIC DNA]</scope>
    <source>
        <strain evidence="7 8">PSC32</strain>
    </source>
</reference>
<keyword evidence="7" id="KW-0808">Transferase</keyword>
<name>A0ABU5ZXI9_9FLAO</name>
<dbReference type="Gene3D" id="3.90.1150.170">
    <property type="match status" value="1"/>
</dbReference>
<keyword evidence="3" id="KW-0210">Decarboxylase</keyword>
<comment type="similarity">
    <text evidence="2 6">Belongs to the group II decarboxylase family.</text>
</comment>
<gene>
    <name evidence="7" type="ORF">U6A24_13965</name>
</gene>
<dbReference type="Gene3D" id="3.40.640.10">
    <property type="entry name" value="Type I PLP-dependent aspartate aminotransferase-like (Major domain)"/>
    <property type="match status" value="1"/>
</dbReference>
<dbReference type="SUPFAM" id="SSF53383">
    <property type="entry name" value="PLP-dependent transferases"/>
    <property type="match status" value="1"/>
</dbReference>
<evidence type="ECO:0000256" key="5">
    <source>
        <dbReference type="ARBA" id="ARBA00023239"/>
    </source>
</evidence>
<accession>A0ABU5ZXI9</accession>
<protein>
    <submittedName>
        <fullName evidence="7">Aminotransferase class I/II-fold pyridoxal phosphate-dependent enzyme</fullName>
    </submittedName>
</protein>
<proteinExistence type="inferred from homology"/>
<evidence type="ECO:0000256" key="2">
    <source>
        <dbReference type="ARBA" id="ARBA00009533"/>
    </source>
</evidence>
<evidence type="ECO:0000256" key="6">
    <source>
        <dbReference type="RuleBase" id="RU000382"/>
    </source>
</evidence>
<dbReference type="RefSeq" id="WP_324180608.1">
    <property type="nucleotide sequence ID" value="NZ_BAABAW010000006.1"/>
</dbReference>
<keyword evidence="5 6" id="KW-0456">Lyase</keyword>
<dbReference type="EMBL" id="JAYKLX010000006">
    <property type="protein sequence ID" value="MEB3346580.1"/>
    <property type="molecule type" value="Genomic_DNA"/>
</dbReference>
<dbReference type="GO" id="GO:0008483">
    <property type="term" value="F:transaminase activity"/>
    <property type="evidence" value="ECO:0007669"/>
    <property type="project" value="UniProtKB-KW"/>
</dbReference>
<dbReference type="InterPro" id="IPR002129">
    <property type="entry name" value="PyrdxlP-dep_de-COase"/>
</dbReference>
<evidence type="ECO:0000256" key="1">
    <source>
        <dbReference type="ARBA" id="ARBA00001933"/>
    </source>
</evidence>
<keyword evidence="4 6" id="KW-0663">Pyridoxal phosphate</keyword>
<dbReference type="PANTHER" id="PTHR45677">
    <property type="entry name" value="GLUTAMATE DECARBOXYLASE-RELATED"/>
    <property type="match status" value="1"/>
</dbReference>
<evidence type="ECO:0000313" key="8">
    <source>
        <dbReference type="Proteomes" id="UP001327027"/>
    </source>
</evidence>
<dbReference type="Pfam" id="PF00282">
    <property type="entry name" value="Pyridoxal_deC"/>
    <property type="match status" value="1"/>
</dbReference>
<sequence>MEKLIHESEMLKKVYDPSEFRALGHQVVDLLASHIENVQTNREFPVLPYRDPEEELDFWKKDFSSQNGVLDTFNEILDHSINVHHPRYIGHQVSVPALVSGLAGLMSDLLSNGTGVYEMGMAANAIEKIITDLVAKRIGYGRDTSGFLTSGGTLANLTALLAARKAKAPTAVWEHGHNERLAVLVSEEAHYCIDRAARILGMGSDGIIKIPVDKHFRINTTVLQDHYDNAVANGFHVIALIGCSCSTATGSYDDLQTLADFSEQHNLWFHVDGAHGGAVIFSNQFKHLVNGISRADSVVIDFHKMLMTPSLNTGLIFKKSEDAYRTFEQQAQYLWDSQHTQEWYNSGKRTFECTKSMMAIKTYAILKAHGEEVFGENINRLYTLASAFAKMIEQTEGFELALSPEANIINFRYINTGREDVNILNSKIRQGLIKSGKFYIVQTRIKGSIYLRTTIMNSLTQESDLEALLTEIKRIAQN</sequence>
<organism evidence="7 8">
    <name type="scientific">Aquimarina gracilis</name>
    <dbReference type="NCBI Taxonomy" id="874422"/>
    <lineage>
        <taxon>Bacteria</taxon>
        <taxon>Pseudomonadati</taxon>
        <taxon>Bacteroidota</taxon>
        <taxon>Flavobacteriia</taxon>
        <taxon>Flavobacteriales</taxon>
        <taxon>Flavobacteriaceae</taxon>
        <taxon>Aquimarina</taxon>
    </lineage>
</organism>
<evidence type="ECO:0000313" key="7">
    <source>
        <dbReference type="EMBL" id="MEB3346580.1"/>
    </source>
</evidence>
<keyword evidence="7" id="KW-0032">Aminotransferase</keyword>
<keyword evidence="8" id="KW-1185">Reference proteome</keyword>
<evidence type="ECO:0000256" key="4">
    <source>
        <dbReference type="ARBA" id="ARBA00022898"/>
    </source>
</evidence>
<dbReference type="InterPro" id="IPR015424">
    <property type="entry name" value="PyrdxlP-dep_Trfase"/>
</dbReference>
<comment type="caution">
    <text evidence="7">The sequence shown here is derived from an EMBL/GenBank/DDBJ whole genome shotgun (WGS) entry which is preliminary data.</text>
</comment>
<evidence type="ECO:0000256" key="3">
    <source>
        <dbReference type="ARBA" id="ARBA00022793"/>
    </source>
</evidence>
<dbReference type="Proteomes" id="UP001327027">
    <property type="component" value="Unassembled WGS sequence"/>
</dbReference>